<feature type="region of interest" description="Disordered" evidence="1">
    <location>
        <begin position="715"/>
        <end position="741"/>
    </location>
</feature>
<feature type="compositionally biased region" description="Low complexity" evidence="1">
    <location>
        <begin position="379"/>
        <end position="390"/>
    </location>
</feature>
<dbReference type="GO" id="GO:0000278">
    <property type="term" value="P:mitotic cell cycle"/>
    <property type="evidence" value="ECO:0007669"/>
    <property type="project" value="UniProtKB-ARBA"/>
</dbReference>
<dbReference type="InterPro" id="IPR011989">
    <property type="entry name" value="ARM-like"/>
</dbReference>
<dbReference type="GO" id="GO:0000226">
    <property type="term" value="P:microtubule cytoskeleton organization"/>
    <property type="evidence" value="ECO:0007669"/>
    <property type="project" value="TreeGrafter"/>
</dbReference>
<evidence type="ECO:0000313" key="3">
    <source>
        <dbReference type="EMBL" id="KAK5583852.1"/>
    </source>
</evidence>
<dbReference type="PANTHER" id="PTHR21567">
    <property type="entry name" value="CLASP"/>
    <property type="match status" value="1"/>
</dbReference>
<feature type="compositionally biased region" description="Low complexity" evidence="1">
    <location>
        <begin position="718"/>
        <end position="741"/>
    </location>
</feature>
<feature type="region of interest" description="Disordered" evidence="1">
    <location>
        <begin position="424"/>
        <end position="482"/>
    </location>
</feature>
<feature type="region of interest" description="Disordered" evidence="1">
    <location>
        <begin position="1"/>
        <end position="38"/>
    </location>
</feature>
<evidence type="ECO:0000256" key="1">
    <source>
        <dbReference type="SAM" id="MobiDB-lite"/>
    </source>
</evidence>
<feature type="compositionally biased region" description="Gly residues" evidence="1">
    <location>
        <begin position="391"/>
        <end position="400"/>
    </location>
</feature>
<dbReference type="Proteomes" id="UP001344447">
    <property type="component" value="Unassembled WGS sequence"/>
</dbReference>
<feature type="compositionally biased region" description="Low complexity" evidence="1">
    <location>
        <begin position="527"/>
        <end position="624"/>
    </location>
</feature>
<evidence type="ECO:0000313" key="4">
    <source>
        <dbReference type="Proteomes" id="UP001344447"/>
    </source>
</evidence>
<dbReference type="InterPro" id="IPR024395">
    <property type="entry name" value="CLASP_N_dom"/>
</dbReference>
<dbReference type="Gene3D" id="1.25.10.10">
    <property type="entry name" value="Leucine-rich Repeat Variant"/>
    <property type="match status" value="1"/>
</dbReference>
<feature type="region of interest" description="Disordered" evidence="1">
    <location>
        <begin position="790"/>
        <end position="816"/>
    </location>
</feature>
<reference evidence="3 4" key="1">
    <citation type="submission" date="2023-11" db="EMBL/GenBank/DDBJ databases">
        <title>Dfirmibasis_genome.</title>
        <authorList>
            <person name="Edelbroek B."/>
            <person name="Kjellin J."/>
            <person name="Jerlstrom-Hultqvist J."/>
            <person name="Soderbom F."/>
        </authorList>
    </citation>
    <scope>NUCLEOTIDE SEQUENCE [LARGE SCALE GENOMIC DNA]</scope>
    <source>
        <strain evidence="3 4">TNS-C-14</strain>
    </source>
</reference>
<protein>
    <recommendedName>
        <fullName evidence="2">CLASP N-terminal domain-containing protein</fullName>
    </recommendedName>
</protein>
<keyword evidence="4" id="KW-1185">Reference proteome</keyword>
<dbReference type="GO" id="GO:0005819">
    <property type="term" value="C:spindle"/>
    <property type="evidence" value="ECO:0007669"/>
    <property type="project" value="UniProtKB-ARBA"/>
</dbReference>
<feature type="compositionally biased region" description="Polar residues" evidence="1">
    <location>
        <begin position="450"/>
        <end position="482"/>
    </location>
</feature>
<feature type="region of interest" description="Disordered" evidence="1">
    <location>
        <begin position="324"/>
        <end position="405"/>
    </location>
</feature>
<feature type="compositionally biased region" description="Low complexity" evidence="1">
    <location>
        <begin position="494"/>
        <end position="508"/>
    </location>
</feature>
<feature type="compositionally biased region" description="Low complexity" evidence="1">
    <location>
        <begin position="637"/>
        <end position="658"/>
    </location>
</feature>
<organism evidence="3 4">
    <name type="scientific">Dictyostelium firmibasis</name>
    <dbReference type="NCBI Taxonomy" id="79012"/>
    <lineage>
        <taxon>Eukaryota</taxon>
        <taxon>Amoebozoa</taxon>
        <taxon>Evosea</taxon>
        <taxon>Eumycetozoa</taxon>
        <taxon>Dictyostelia</taxon>
        <taxon>Dictyosteliales</taxon>
        <taxon>Dictyosteliaceae</taxon>
        <taxon>Dictyostelium</taxon>
    </lineage>
</organism>
<evidence type="ECO:0000259" key="2">
    <source>
        <dbReference type="Pfam" id="PF12348"/>
    </source>
</evidence>
<sequence length="816" mass="88087">MKTSRLSTVPTSSSSSSSSSSTSGSSGGTTNTVGSRLFTSTKVDTSPLDFENEKELQKKLDDIVSDFKNKDKEWTFRLKSLQILQRIINGNGIEFKGWSSMLRTISPALIEQLTELRSTIVKEACASVSLLGFRMKSKFEPFALQYTQALIRMVPVKTTIISESAHQTLKDILESVATKNLLQTFLDASLDQHNEQLRKRASEYIYIVLSRAIENDGMLLVSSVPALEKSIQKLLIDGASETRQMARYCFWAYTELNEKNATTLFYTHFTPTTQKNLFTVQEHLKGDQLEFCEKLKTSLYEEEQHQKMVEDSNDLDLDFNDFKKDSSSTTTSSNDNSTRSKTPTTGRTASGLKIRSTPSTPGSTGKIGGATSSTDKISLRSGSSLGSRIDSGGGSGGVGVGSSIKRPLDASNIIRSKSSLGTTRKDVIAGGSGISGSSSTIGGGGGGAPSMQSPLSKTPTTMITKTASSSSPNLATTTQSGRYSSIGTRAITTSLSKQSSSSNLTRSLPPINKSPVSPPSPAPPAPTLTKSKSTPSSPLSTPTSLKPATTTNTISTPTRRISSSTTSSPIGGSSGSNSTTSLKRPPTLSSTPKSSSTTTTTTSSSTKTPSTTTTTTTPSATKKSFITKTTSDENDNTKPTTTTPKPTNKTTTSSLLLSSKRRSDNVDEIDLESLEISLNQDNKLAFNEISDEMSNNLRDAKKGLSFYEKELTLDDLENNNNSNSNSNSNSNNNSKRSSVSSFTNSIKESTTADVDFNWLEDSVHDSLIDEDVLDFDGNNNSTYIPRNNIIKEEEYEQQQKREQQEVLDEDDDELMF</sequence>
<dbReference type="AlphaFoldDB" id="A0AAN7Z137"/>
<feature type="compositionally biased region" description="Low complexity" evidence="1">
    <location>
        <begin position="327"/>
        <end position="342"/>
    </location>
</feature>
<feature type="compositionally biased region" description="Acidic residues" evidence="1">
    <location>
        <begin position="805"/>
        <end position="816"/>
    </location>
</feature>
<proteinExistence type="predicted"/>
<gene>
    <name evidence="3" type="ORF">RB653_005454</name>
</gene>
<feature type="domain" description="CLASP N-terminal" evidence="2">
    <location>
        <begin position="56"/>
        <end position="277"/>
    </location>
</feature>
<dbReference type="SUPFAM" id="SSF48371">
    <property type="entry name" value="ARM repeat"/>
    <property type="match status" value="1"/>
</dbReference>
<feature type="compositionally biased region" description="Basic and acidic residues" evidence="1">
    <location>
        <begin position="790"/>
        <end position="804"/>
    </location>
</feature>
<dbReference type="InterPro" id="IPR016024">
    <property type="entry name" value="ARM-type_fold"/>
</dbReference>
<feature type="compositionally biased region" description="Pro residues" evidence="1">
    <location>
        <begin position="516"/>
        <end position="526"/>
    </location>
</feature>
<accession>A0AAN7Z137</accession>
<feature type="region of interest" description="Disordered" evidence="1">
    <location>
        <begin position="494"/>
        <end position="662"/>
    </location>
</feature>
<dbReference type="Pfam" id="PF12348">
    <property type="entry name" value="CLASP_N"/>
    <property type="match status" value="1"/>
</dbReference>
<feature type="compositionally biased region" description="Low complexity" evidence="1">
    <location>
        <begin position="1"/>
        <end position="35"/>
    </location>
</feature>
<dbReference type="EMBL" id="JAVFKY010000001">
    <property type="protein sequence ID" value="KAK5583852.1"/>
    <property type="molecule type" value="Genomic_DNA"/>
</dbReference>
<name>A0AAN7Z137_9MYCE</name>
<dbReference type="GO" id="GO:0008017">
    <property type="term" value="F:microtubule binding"/>
    <property type="evidence" value="ECO:0007669"/>
    <property type="project" value="TreeGrafter"/>
</dbReference>
<dbReference type="GO" id="GO:0005881">
    <property type="term" value="C:cytoplasmic microtubule"/>
    <property type="evidence" value="ECO:0007669"/>
    <property type="project" value="TreeGrafter"/>
</dbReference>
<dbReference type="PANTHER" id="PTHR21567:SF9">
    <property type="entry name" value="CLIP-ASSOCIATING PROTEIN"/>
    <property type="match status" value="1"/>
</dbReference>
<comment type="caution">
    <text evidence="3">The sequence shown here is derived from an EMBL/GenBank/DDBJ whole genome shotgun (WGS) entry which is preliminary data.</text>
</comment>